<dbReference type="Proteomes" id="UP000007883">
    <property type="component" value="Chromosome"/>
</dbReference>
<sequence length="54" mass="5772">MAPHSLEFFDESPFVADNGGFVAAARVSSSTSGPRPPATRVQQANFTRKGCAFR</sequence>
<dbReference type="EMBL" id="AP012320">
    <property type="protein sequence ID" value="BAL96044.1"/>
    <property type="molecule type" value="Genomic_DNA"/>
</dbReference>
<evidence type="ECO:0000256" key="1">
    <source>
        <dbReference type="SAM" id="MobiDB-lite"/>
    </source>
</evidence>
<name>I0HSQ7_RUBGI</name>
<feature type="region of interest" description="Disordered" evidence="1">
    <location>
        <begin position="27"/>
        <end position="54"/>
    </location>
</feature>
<dbReference type="AlphaFoldDB" id="I0HSQ7"/>
<proteinExistence type="predicted"/>
<dbReference type="PATRIC" id="fig|983917.3.peg.2631"/>
<organism evidence="2 3">
    <name type="scientific">Rubrivivax gelatinosus (strain NBRC 100245 / IL144)</name>
    <dbReference type="NCBI Taxonomy" id="983917"/>
    <lineage>
        <taxon>Bacteria</taxon>
        <taxon>Pseudomonadati</taxon>
        <taxon>Pseudomonadota</taxon>
        <taxon>Betaproteobacteria</taxon>
        <taxon>Burkholderiales</taxon>
        <taxon>Sphaerotilaceae</taxon>
        <taxon>Rubrivivax</taxon>
    </lineage>
</organism>
<keyword evidence="3" id="KW-1185">Reference proteome</keyword>
<accession>I0HSQ7</accession>
<gene>
    <name evidence="2" type="ordered locus">RGE_27050</name>
</gene>
<protein>
    <submittedName>
        <fullName evidence="2">Uncharacterized protein</fullName>
    </submittedName>
</protein>
<dbReference type="KEGG" id="rge:RGE_27050"/>
<evidence type="ECO:0000313" key="3">
    <source>
        <dbReference type="Proteomes" id="UP000007883"/>
    </source>
</evidence>
<reference evidence="2 3" key="1">
    <citation type="journal article" date="2012" name="J. Bacteriol.">
        <title>Complete genome sequence of phototrophic betaproteobacterium Rubrivivax gelatinosus IL144.</title>
        <authorList>
            <person name="Nagashima S."/>
            <person name="Kamimura A."/>
            <person name="Shimizu T."/>
            <person name="Nakamura-isaki S."/>
            <person name="Aono E."/>
            <person name="Sakamoto K."/>
            <person name="Ichikawa N."/>
            <person name="Nakazawa H."/>
            <person name="Sekine M."/>
            <person name="Yamazaki S."/>
            <person name="Fujita N."/>
            <person name="Shimada K."/>
            <person name="Hanada S."/>
            <person name="Nagashima K.V.P."/>
        </authorList>
    </citation>
    <scope>NUCLEOTIDE SEQUENCE [LARGE SCALE GENOMIC DNA]</scope>
    <source>
        <strain evidence="3">NBRC 100245 / IL144</strain>
    </source>
</reference>
<evidence type="ECO:0000313" key="2">
    <source>
        <dbReference type="EMBL" id="BAL96044.1"/>
    </source>
</evidence>
<dbReference type="STRING" id="983917.RGE_27050"/>
<dbReference type="HOGENOM" id="CLU_3047653_0_0_4"/>